<evidence type="ECO:0000313" key="8">
    <source>
        <dbReference type="EMBL" id="KAF7169191.1"/>
    </source>
</evidence>
<dbReference type="OrthoDB" id="5546837at2759"/>
<feature type="transmembrane region" description="Helical" evidence="7">
    <location>
        <begin position="349"/>
        <end position="366"/>
    </location>
</feature>
<feature type="coiled-coil region" evidence="5">
    <location>
        <begin position="144"/>
        <end position="185"/>
    </location>
</feature>
<feature type="compositionally biased region" description="Basic and acidic residues" evidence="6">
    <location>
        <begin position="39"/>
        <end position="56"/>
    </location>
</feature>
<evidence type="ECO:0000256" key="1">
    <source>
        <dbReference type="ARBA" id="ARBA00004141"/>
    </source>
</evidence>
<keyword evidence="2 7" id="KW-0812">Transmembrane</keyword>
<sequence length="445" mass="50051">MAVRSTAQEMDRIQLSDDDSDDLWNSPSKRRSNKPTHHKVPEERSTTPETRPSHDGETLFDRQEAREAALQHELQTVRNINQVIEGLLGSLDRAKGNMDTVARTVDSASTLLNTWTRILSQTEHNQRLILNPNWQGALQDVADMENEELLRQQAAEKRERELQQQREAAARKAEEEEKKRALTELSEALAWEELRAYPTREPAQAQQELQRAEAVLLRRHPRAGQCIHQSDKKLSFFDGASYPGCTPSAHIMNFAPYQDESPEVERALSPSLGDANRIKSPILRSPRGSPPIPGAQSGGLPSPSHFAGGNQIHGGGQGNQGYGRDIEGGRWNLGAFETSLPIRMDVEAMLAYLLLPPAGGVFLLLLEHKSDYVRFHAWQSSMLFTVMFIVHLIFSWSSFLSWLLFICDLGLIGFLSMRAYRDVDTLDHFEVPILGRLANSFVDNE</sequence>
<protein>
    <recommendedName>
        <fullName evidence="10">DASH complex subunit duo1</fullName>
    </recommendedName>
</protein>
<evidence type="ECO:0000256" key="5">
    <source>
        <dbReference type="SAM" id="Coils"/>
    </source>
</evidence>
<feature type="region of interest" description="Disordered" evidence="6">
    <location>
        <begin position="1"/>
        <end position="56"/>
    </location>
</feature>
<feature type="compositionally biased region" description="Basic residues" evidence="6">
    <location>
        <begin position="28"/>
        <end position="38"/>
    </location>
</feature>
<dbReference type="GO" id="GO:0072686">
    <property type="term" value="C:mitotic spindle"/>
    <property type="evidence" value="ECO:0007669"/>
    <property type="project" value="InterPro"/>
</dbReference>
<evidence type="ECO:0000256" key="3">
    <source>
        <dbReference type="ARBA" id="ARBA00022989"/>
    </source>
</evidence>
<evidence type="ECO:0008006" key="10">
    <source>
        <dbReference type="Google" id="ProtNLM"/>
    </source>
</evidence>
<dbReference type="EMBL" id="JACBAE010001247">
    <property type="protein sequence ID" value="KAF7169191.1"/>
    <property type="molecule type" value="Genomic_DNA"/>
</dbReference>
<dbReference type="GO" id="GO:0042729">
    <property type="term" value="C:DASH complex"/>
    <property type="evidence" value="ECO:0007669"/>
    <property type="project" value="InterPro"/>
</dbReference>
<evidence type="ECO:0000256" key="7">
    <source>
        <dbReference type="SAM" id="Phobius"/>
    </source>
</evidence>
<keyword evidence="4 7" id="KW-0472">Membrane</keyword>
<accession>A0A8H6QBV1</accession>
<dbReference type="GO" id="GO:0016020">
    <property type="term" value="C:membrane"/>
    <property type="evidence" value="ECO:0007669"/>
    <property type="project" value="UniProtKB-SubCell"/>
</dbReference>
<feature type="region of interest" description="Disordered" evidence="6">
    <location>
        <begin position="275"/>
        <end position="319"/>
    </location>
</feature>
<dbReference type="PANTHER" id="PTHR36460">
    <property type="entry name" value="UPF0132 DOMAIN PROTEIN (AFU_ORTHOLOGUE AFUA_3G10255)"/>
    <property type="match status" value="1"/>
</dbReference>
<comment type="subcellular location">
    <subcellularLocation>
        <location evidence="1">Membrane</location>
        <topology evidence="1">Multi-pass membrane protein</topology>
    </subcellularLocation>
</comment>
<reference evidence="8" key="1">
    <citation type="submission" date="2020-06" db="EMBL/GenBank/DDBJ databases">
        <title>Draft genome sequences of strains closely related to Aspergillus parafelis and Aspergillus hiratsukae.</title>
        <authorList>
            <person name="Dos Santos R.A.C."/>
            <person name="Rivero-Menendez O."/>
            <person name="Steenwyk J.L."/>
            <person name="Mead M.E."/>
            <person name="Goldman G.H."/>
            <person name="Alastruey-Izquierdo A."/>
            <person name="Rokas A."/>
        </authorList>
    </citation>
    <scope>NUCLEOTIDE SEQUENCE</scope>
    <source>
        <strain evidence="8">CNM-CM5623</strain>
    </source>
</reference>
<organism evidence="8 9">
    <name type="scientific">Aspergillus felis</name>
    <dbReference type="NCBI Taxonomy" id="1287682"/>
    <lineage>
        <taxon>Eukaryota</taxon>
        <taxon>Fungi</taxon>
        <taxon>Dikarya</taxon>
        <taxon>Ascomycota</taxon>
        <taxon>Pezizomycotina</taxon>
        <taxon>Eurotiomycetes</taxon>
        <taxon>Eurotiomycetidae</taxon>
        <taxon>Eurotiales</taxon>
        <taxon>Aspergillaceae</taxon>
        <taxon>Aspergillus</taxon>
        <taxon>Aspergillus subgen. Fumigati</taxon>
    </lineage>
</organism>
<feature type="transmembrane region" description="Helical" evidence="7">
    <location>
        <begin position="378"/>
        <end position="396"/>
    </location>
</feature>
<dbReference type="AlphaFoldDB" id="A0A8H6QBV1"/>
<dbReference type="Proteomes" id="UP000654922">
    <property type="component" value="Unassembled WGS sequence"/>
</dbReference>
<dbReference type="PANTHER" id="PTHR36460:SF1">
    <property type="entry name" value="UPF0132 DOMAIN PROTEIN (AFU_ORTHOLOGUE AFUA_3G10255)"/>
    <property type="match status" value="1"/>
</dbReference>
<dbReference type="InterPro" id="IPR013960">
    <property type="entry name" value="DASH_Duo1"/>
</dbReference>
<proteinExistence type="predicted"/>
<keyword evidence="5" id="KW-0175">Coiled coil</keyword>
<evidence type="ECO:0000313" key="9">
    <source>
        <dbReference type="Proteomes" id="UP000654922"/>
    </source>
</evidence>
<evidence type="ECO:0000256" key="2">
    <source>
        <dbReference type="ARBA" id="ARBA00022692"/>
    </source>
</evidence>
<dbReference type="Pfam" id="PF08651">
    <property type="entry name" value="DASH_Duo1"/>
    <property type="match status" value="1"/>
</dbReference>
<comment type="caution">
    <text evidence="8">The sequence shown here is derived from an EMBL/GenBank/DDBJ whole genome shotgun (WGS) entry which is preliminary data.</text>
</comment>
<gene>
    <name evidence="8" type="ORF">CNMCM5623_001965</name>
</gene>
<evidence type="ECO:0000256" key="6">
    <source>
        <dbReference type="SAM" id="MobiDB-lite"/>
    </source>
</evidence>
<keyword evidence="3 7" id="KW-1133">Transmembrane helix</keyword>
<evidence type="ECO:0000256" key="4">
    <source>
        <dbReference type="ARBA" id="ARBA00023136"/>
    </source>
</evidence>
<name>A0A8H6QBV1_9EURO</name>
<dbReference type="GO" id="GO:0000278">
    <property type="term" value="P:mitotic cell cycle"/>
    <property type="evidence" value="ECO:0007669"/>
    <property type="project" value="InterPro"/>
</dbReference>
<feature type="transmembrane region" description="Helical" evidence="7">
    <location>
        <begin position="402"/>
        <end position="420"/>
    </location>
</feature>